<evidence type="ECO:0000313" key="1">
    <source>
        <dbReference type="EMBL" id="UYQ91225.1"/>
    </source>
</evidence>
<sequence length="191" mass="22044">MQQIEDLIHSGQIKAAIREAEAKLGQLPASDFQSVIGKDLLHLQASLTAYFNYFYAVATEEEEVDVKALYLEMNSFSTQYDRWFLHLLAYESLMNRANLEWLADFSAEAEKTFTITGFESLQQTNKQYMQTEGYRNDQLREACELHEYLVILRMYELAMQTISANKGKAAWADVPLFIGAHDYEDLIFVVQ</sequence>
<protein>
    <submittedName>
        <fullName evidence="1">Uncharacterized protein</fullName>
    </submittedName>
</protein>
<dbReference type="Proteomes" id="UP001162741">
    <property type="component" value="Chromosome"/>
</dbReference>
<proteinExistence type="predicted"/>
<accession>A0ABY6IVA7</accession>
<organism evidence="1 2">
    <name type="scientific">Chitinophaga horti</name>
    <dbReference type="NCBI Taxonomy" id="2920382"/>
    <lineage>
        <taxon>Bacteria</taxon>
        <taxon>Pseudomonadati</taxon>
        <taxon>Bacteroidota</taxon>
        <taxon>Chitinophagia</taxon>
        <taxon>Chitinophagales</taxon>
        <taxon>Chitinophagaceae</taxon>
        <taxon>Chitinophaga</taxon>
    </lineage>
</organism>
<dbReference type="RefSeq" id="WP_264279695.1">
    <property type="nucleotide sequence ID" value="NZ_CP107006.1"/>
</dbReference>
<keyword evidence="2" id="KW-1185">Reference proteome</keyword>
<gene>
    <name evidence="1" type="ORF">MKQ68_14105</name>
</gene>
<reference evidence="1" key="1">
    <citation type="submission" date="2022-10" db="EMBL/GenBank/DDBJ databases">
        <title>Chitinophaga sp. nov., isolated from soil.</title>
        <authorList>
            <person name="Jeon C.O."/>
        </authorList>
    </citation>
    <scope>NUCLEOTIDE SEQUENCE</scope>
    <source>
        <strain evidence="1">R8</strain>
    </source>
</reference>
<dbReference type="EMBL" id="CP107006">
    <property type="protein sequence ID" value="UYQ91225.1"/>
    <property type="molecule type" value="Genomic_DNA"/>
</dbReference>
<name>A0ABY6IVA7_9BACT</name>
<evidence type="ECO:0000313" key="2">
    <source>
        <dbReference type="Proteomes" id="UP001162741"/>
    </source>
</evidence>